<accession>A0A7H1NQ87</accession>
<feature type="binding site" evidence="4">
    <location>
        <position position="217"/>
    </location>
    <ligand>
        <name>NADP(+)</name>
        <dbReference type="ChEBI" id="CHEBI:58349"/>
    </ligand>
</feature>
<evidence type="ECO:0000256" key="3">
    <source>
        <dbReference type="ARBA" id="ARBA00023277"/>
    </source>
</evidence>
<dbReference type="InterPro" id="IPR001509">
    <property type="entry name" value="Epimerase_deHydtase"/>
</dbReference>
<comment type="subunit">
    <text evidence="4">Homopentamer.</text>
</comment>
<comment type="function">
    <text evidence="4">Catalyzes the interconversion between ADP-D-glycero-beta-D-manno-heptose and ADP-L-glycero-beta-D-manno-heptose via an epimerization at carbon 6 of the heptose.</text>
</comment>
<feature type="binding site" evidence="4">
    <location>
        <position position="255"/>
    </location>
    <ligand>
        <name>substrate</name>
    </ligand>
</feature>
<feature type="binding site" evidence="4">
    <location>
        <position position="244"/>
    </location>
    <ligand>
        <name>substrate</name>
    </ligand>
</feature>
<dbReference type="InterPro" id="IPR011912">
    <property type="entry name" value="Heptose_epim"/>
</dbReference>
<comment type="cofactor">
    <cofactor evidence="4">
        <name>NADP(+)</name>
        <dbReference type="ChEBI" id="CHEBI:58349"/>
    </cofactor>
    <text evidence="4">Binds 1 NADP(+) per subunit.</text>
</comment>
<dbReference type="HAMAP" id="MF_01601">
    <property type="entry name" value="Heptose_epimerase"/>
    <property type="match status" value="1"/>
</dbReference>
<feature type="binding site" evidence="4">
    <location>
        <position position="290"/>
    </location>
    <ligand>
        <name>substrate</name>
    </ligand>
</feature>
<feature type="binding site" evidence="4">
    <location>
        <position position="253"/>
    </location>
    <ligand>
        <name>NADP(+)</name>
        <dbReference type="ChEBI" id="CHEBI:58349"/>
    </ligand>
</feature>
<dbReference type="KEGG" id="ebla:JGUZn3_07060"/>
<feature type="binding site" evidence="4">
    <location>
        <position position="108"/>
    </location>
    <ligand>
        <name>NADP(+)</name>
        <dbReference type="ChEBI" id="CHEBI:58349"/>
    </ligand>
</feature>
<dbReference type="PANTHER" id="PTHR43103">
    <property type="entry name" value="NUCLEOSIDE-DIPHOSPHATE-SUGAR EPIMERASE"/>
    <property type="match status" value="1"/>
</dbReference>
<name>A0A7H1NQ87_9PROT</name>
<feature type="active site" description="Proton acceptor" evidence="4">
    <location>
        <position position="253"/>
    </location>
</feature>
<dbReference type="Proteomes" id="UP000516349">
    <property type="component" value="Chromosome"/>
</dbReference>
<feature type="active site" description="Proton acceptor" evidence="4">
    <location>
        <position position="213"/>
    </location>
</feature>
<feature type="binding site" evidence="4">
    <location>
        <begin position="81"/>
        <end position="82"/>
    </location>
    <ligand>
        <name>NADP(+)</name>
        <dbReference type="ChEBI" id="CHEBI:58349"/>
    </ligand>
</feature>
<dbReference type="GO" id="GO:0008712">
    <property type="term" value="F:ADP-glyceromanno-heptose 6-epimerase activity"/>
    <property type="evidence" value="ECO:0007669"/>
    <property type="project" value="UniProtKB-UniRule"/>
</dbReference>
<evidence type="ECO:0000313" key="8">
    <source>
        <dbReference type="Proteomes" id="UP000516349"/>
    </source>
</evidence>
<dbReference type="GO" id="GO:0097171">
    <property type="term" value="P:ADP-L-glycero-beta-D-manno-heptose biosynthetic process"/>
    <property type="evidence" value="ECO:0007669"/>
    <property type="project" value="UniProtKB-UniPathway"/>
</dbReference>
<dbReference type="Gene3D" id="3.90.25.10">
    <property type="entry name" value="UDP-galactose 4-epimerase, domain 1"/>
    <property type="match status" value="1"/>
</dbReference>
<comment type="pathway">
    <text evidence="4">Nucleotide-sugar biosynthesis; ADP-L-glycero-beta-D-manno-heptose biosynthesis; ADP-L-glycero-beta-D-manno-heptose from D-glycero-beta-D-manno-heptose 7-phosphate: step 4/4.</text>
</comment>
<protein>
    <recommendedName>
        <fullName evidence="4">ADP-L-glycero-D-manno-heptose-6-epimerase</fullName>
        <ecNumber evidence="4">5.1.3.20</ecNumber>
    </recommendedName>
    <alternativeName>
        <fullName evidence="4">ADP-L-glycero-beta-D-manno-heptose-6-epimerase</fullName>
        <shortName evidence="4">ADP-glyceromanno-heptose 6-epimerase</shortName>
        <shortName evidence="4">ADP-hep 6-epimerase</shortName>
        <shortName evidence="4">AGME</shortName>
    </alternativeName>
</protein>
<keyword evidence="1 4" id="KW-0521">NADP</keyword>
<evidence type="ECO:0000259" key="6">
    <source>
        <dbReference type="Pfam" id="PF01370"/>
    </source>
</evidence>
<feature type="signal peptide" evidence="5">
    <location>
        <begin position="1"/>
        <end position="24"/>
    </location>
</feature>
<feature type="binding site" evidence="4">
    <location>
        <begin position="276"/>
        <end position="279"/>
    </location>
    <ligand>
        <name>substrate</name>
    </ligand>
</feature>
<evidence type="ECO:0000313" key="7">
    <source>
        <dbReference type="EMBL" id="QNT77947.1"/>
    </source>
</evidence>
<comment type="domain">
    <text evidence="4">Contains a large N-terminal NADP-binding domain, and a smaller C-terminal substrate-binding domain.</text>
</comment>
<dbReference type="GO" id="GO:0005975">
    <property type="term" value="P:carbohydrate metabolic process"/>
    <property type="evidence" value="ECO:0007669"/>
    <property type="project" value="UniProtKB-UniRule"/>
</dbReference>
<gene>
    <name evidence="4 7" type="primary">hldD</name>
    <name evidence="7" type="ORF">JGUZn3_07060</name>
</gene>
<keyword evidence="8" id="KW-1185">Reference proteome</keyword>
<dbReference type="PANTHER" id="PTHR43103:SF3">
    <property type="entry name" value="ADP-L-GLYCERO-D-MANNO-HEPTOSE-6-EPIMERASE"/>
    <property type="match status" value="1"/>
</dbReference>
<dbReference type="InterPro" id="IPR036291">
    <property type="entry name" value="NAD(P)-bd_dom_sf"/>
</dbReference>
<evidence type="ECO:0000256" key="5">
    <source>
        <dbReference type="SAM" id="SignalP"/>
    </source>
</evidence>
<dbReference type="NCBIfam" id="TIGR02197">
    <property type="entry name" value="heptose_epim"/>
    <property type="match status" value="1"/>
</dbReference>
<dbReference type="EMBL" id="CP060244">
    <property type="protein sequence ID" value="QNT77947.1"/>
    <property type="molecule type" value="Genomic_DNA"/>
</dbReference>
<feature type="binding site" evidence="4">
    <location>
        <begin position="143"/>
        <end position="147"/>
    </location>
    <ligand>
        <name>NADP(+)</name>
        <dbReference type="ChEBI" id="CHEBI:58349"/>
    </ligand>
</feature>
<dbReference type="UniPathway" id="UPA00356">
    <property type="reaction ID" value="UER00440"/>
</dbReference>
<feature type="binding site" evidence="4">
    <location>
        <position position="355"/>
    </location>
    <ligand>
        <name>substrate</name>
    </ligand>
</feature>
<feature type="domain" description="NAD-dependent epimerase/dehydratase" evidence="6">
    <location>
        <begin position="73"/>
        <end position="318"/>
    </location>
</feature>
<dbReference type="Gene3D" id="3.40.50.720">
    <property type="entry name" value="NAD(P)-binding Rossmann-like Domain"/>
    <property type="match status" value="1"/>
</dbReference>
<dbReference type="GO" id="GO:0050661">
    <property type="term" value="F:NADP binding"/>
    <property type="evidence" value="ECO:0007669"/>
    <property type="project" value="InterPro"/>
</dbReference>
<dbReference type="AlphaFoldDB" id="A0A7H1NQ87"/>
<evidence type="ECO:0000256" key="2">
    <source>
        <dbReference type="ARBA" id="ARBA00023235"/>
    </source>
</evidence>
<comment type="caution">
    <text evidence="4">Lacks conserved residue(s) required for the propagation of feature annotation.</text>
</comment>
<keyword evidence="5" id="KW-0732">Signal</keyword>
<dbReference type="SUPFAM" id="SSF51735">
    <property type="entry name" value="NAD(P)-binding Rossmann-fold domains"/>
    <property type="match status" value="1"/>
</dbReference>
<feature type="binding site" evidence="4">
    <location>
        <position position="245"/>
    </location>
    <ligand>
        <name>NADP(+)</name>
        <dbReference type="ChEBI" id="CHEBI:58349"/>
    </ligand>
</feature>
<comment type="similarity">
    <text evidence="4">Belongs to the NAD(P)-dependent epimerase/dehydratase family. HldD subfamily.</text>
</comment>
<organism evidence="7 8">
    <name type="scientific">Entomobacter blattae</name>
    <dbReference type="NCBI Taxonomy" id="2762277"/>
    <lineage>
        <taxon>Bacteria</taxon>
        <taxon>Pseudomonadati</taxon>
        <taxon>Pseudomonadota</taxon>
        <taxon>Alphaproteobacteria</taxon>
        <taxon>Acetobacterales</taxon>
        <taxon>Acetobacteraceae</taxon>
        <taxon>Entomobacter</taxon>
    </lineage>
</organism>
<dbReference type="Pfam" id="PF01370">
    <property type="entry name" value="Epimerase"/>
    <property type="match status" value="1"/>
</dbReference>
<feature type="binding site" evidence="4">
    <location>
        <begin position="101"/>
        <end position="102"/>
    </location>
    <ligand>
        <name>NADP(+)</name>
        <dbReference type="ChEBI" id="CHEBI:58349"/>
    </ligand>
</feature>
<comment type="catalytic activity">
    <reaction evidence="4">
        <text>ADP-D-glycero-beta-D-manno-heptose = ADP-L-glycero-beta-D-manno-heptose</text>
        <dbReference type="Rhea" id="RHEA:17577"/>
        <dbReference type="ChEBI" id="CHEBI:59967"/>
        <dbReference type="ChEBI" id="CHEBI:61506"/>
        <dbReference type="EC" id="5.1.3.20"/>
    </reaction>
</comment>
<evidence type="ECO:0000256" key="1">
    <source>
        <dbReference type="ARBA" id="ARBA00022857"/>
    </source>
</evidence>
<proteinExistence type="inferred from homology"/>
<keyword evidence="3 4" id="KW-0119">Carbohydrate metabolism</keyword>
<sequence>MGQPKFFVRTVQALFTSFFSTLFADNGFLALSLAEKNQYKVGPRLVARLAGSEFPNPVGCLHGRVRLRANAMIVITGGAGFIGSCVQAALQRKGLKTAIVDWLGLEGKWKNLAGHEPEHFVLPEEMESFLAAHQKEIEAIIHMGAISETTAQDGDLVFKTNVRLSQVLWQWCARFQKKFIYASSAATYGGAFRDEEFADGLESLSTLHPLNLYGWSKHVFDTYVRQEVALGQIPSQWVGLKFFNVYGPNEYHKGKMISVIKVKYDEICRGISPRLFRSDREGLADGAQARDFIWVGDIVALIEWLLDHPEVNGLYNCGTGHARTYLDLAHAVCEAAGVPRKVEFIEMPEALKGQYQSYTCADMHRLRKAGYHAAFTSLEEGIQRYVTQYLAQGCKGF</sequence>
<evidence type="ECO:0000256" key="4">
    <source>
        <dbReference type="HAMAP-Rule" id="MF_01601"/>
    </source>
</evidence>
<dbReference type="EC" id="5.1.3.20" evidence="4"/>
<reference evidence="7 8" key="1">
    <citation type="submission" date="2020-08" db="EMBL/GenBank/DDBJ databases">
        <title>Complete genome sequence of Entomobacter blattae G55GP.</title>
        <authorList>
            <person name="Poehlein A."/>
            <person name="Guzman J."/>
            <person name="Daniel R."/>
            <person name="Vilcinskas A."/>
        </authorList>
    </citation>
    <scope>NUCLEOTIDE SEQUENCE [LARGE SCALE GENOMIC DNA]</scope>
    <source>
        <strain evidence="7 8">G55GP</strain>
    </source>
</reference>
<keyword evidence="2 4" id="KW-0413">Isomerase</keyword>
<feature type="chain" id="PRO_5028852458" description="ADP-L-glycero-D-manno-heptose-6-epimerase" evidence="5">
    <location>
        <begin position="25"/>
        <end position="397"/>
    </location>
</feature>